<dbReference type="SMART" id="SM00867">
    <property type="entry name" value="YceI"/>
    <property type="match status" value="1"/>
</dbReference>
<feature type="domain" description="Lipid/polyisoprenoid-binding YceI-like" evidence="1">
    <location>
        <begin position="20"/>
        <end position="216"/>
    </location>
</feature>
<dbReference type="PANTHER" id="PTHR34406:SF1">
    <property type="entry name" value="PROTEIN YCEI"/>
    <property type="match status" value="1"/>
</dbReference>
<comment type="caution">
    <text evidence="2">The sequence shown here is derived from an EMBL/GenBank/DDBJ whole genome shotgun (WGS) entry which is preliminary data.</text>
</comment>
<dbReference type="Proteomes" id="UP000256379">
    <property type="component" value="Unassembled WGS sequence"/>
</dbReference>
<dbReference type="PANTHER" id="PTHR34406">
    <property type="entry name" value="PROTEIN YCEI"/>
    <property type="match status" value="1"/>
</dbReference>
<dbReference type="OrthoDB" id="9811006at2"/>
<gene>
    <name evidence="2" type="ORF">CQA53_02870</name>
</gene>
<evidence type="ECO:0000313" key="2">
    <source>
        <dbReference type="EMBL" id="RDU66824.1"/>
    </source>
</evidence>
<name>A0A3D8IQB7_9HELI</name>
<dbReference type="InterPro" id="IPR007372">
    <property type="entry name" value="Lipid/polyisoprenoid-bd_YceI"/>
</dbReference>
<evidence type="ECO:0000259" key="1">
    <source>
        <dbReference type="SMART" id="SM00867"/>
    </source>
</evidence>
<evidence type="ECO:0000313" key="3">
    <source>
        <dbReference type="Proteomes" id="UP000256379"/>
    </source>
</evidence>
<dbReference type="InterPro" id="IPR036761">
    <property type="entry name" value="TTHA0802/YceI-like_sf"/>
</dbReference>
<keyword evidence="3" id="KW-1185">Reference proteome</keyword>
<dbReference type="Pfam" id="PF04264">
    <property type="entry name" value="YceI"/>
    <property type="match status" value="1"/>
</dbReference>
<proteinExistence type="predicted"/>
<dbReference type="Gene3D" id="2.40.128.110">
    <property type="entry name" value="Lipid/polyisoprenoid-binding, YceI-like"/>
    <property type="match status" value="1"/>
</dbReference>
<organism evidence="2 3">
    <name type="scientific">Helicobacter didelphidarum</name>
    <dbReference type="NCBI Taxonomy" id="2040648"/>
    <lineage>
        <taxon>Bacteria</taxon>
        <taxon>Pseudomonadati</taxon>
        <taxon>Campylobacterota</taxon>
        <taxon>Epsilonproteobacteria</taxon>
        <taxon>Campylobacterales</taxon>
        <taxon>Helicobacteraceae</taxon>
        <taxon>Helicobacter</taxon>
    </lineage>
</organism>
<dbReference type="SUPFAM" id="SSF101874">
    <property type="entry name" value="YceI-like"/>
    <property type="match status" value="1"/>
</dbReference>
<dbReference type="EMBL" id="NXLQ01000003">
    <property type="protein sequence ID" value="RDU66824.1"/>
    <property type="molecule type" value="Genomic_DNA"/>
</dbReference>
<sequence>MTFFFSLVLLLAKEISSDDEYIIDTTHSSVQFGIKHLSVADTIGVFQDFEGQLFFRENKILKLRGSVQISSINTFNPARDEDLQNDEFFQEKVAILESFSFKNDILFTKLTMNGITKEVSFKTTIAGPLRNPSLSMTTKENTHPLIPTTPMQNILNNPLFTQDSNIDCGCYMSYGENVLGIVLEGKINRFDFHISPKTPKQLLGEFVDIKIIIEASK</sequence>
<reference evidence="2 3" key="1">
    <citation type="submission" date="2018-04" db="EMBL/GenBank/DDBJ databases">
        <title>Novel Campyloabacter and Helicobacter Species and Strains.</title>
        <authorList>
            <person name="Mannion A.J."/>
            <person name="Shen Z."/>
            <person name="Fox J.G."/>
        </authorList>
    </citation>
    <scope>NUCLEOTIDE SEQUENCE [LARGE SCALE GENOMIC DNA]</scope>
    <source>
        <strain evidence="2 3">MIT 17-337</strain>
    </source>
</reference>
<protein>
    <recommendedName>
        <fullName evidence="1">Lipid/polyisoprenoid-binding YceI-like domain-containing protein</fullName>
    </recommendedName>
</protein>
<dbReference type="AlphaFoldDB" id="A0A3D8IQB7"/>
<accession>A0A3D8IQB7</accession>